<dbReference type="CDD" id="cd21109">
    <property type="entry name" value="SPASM"/>
    <property type="match status" value="1"/>
</dbReference>
<dbReference type="Proteomes" id="UP000697998">
    <property type="component" value="Unassembled WGS sequence"/>
</dbReference>
<accession>A0A935UH03</accession>
<gene>
    <name evidence="9" type="ORF">IPJ27_09535</name>
</gene>
<keyword evidence="6" id="KW-0411">Iron-sulfur</keyword>
<dbReference type="InterPro" id="IPR023885">
    <property type="entry name" value="4Fe4S-binding_SPASM_dom"/>
</dbReference>
<dbReference type="InterPro" id="IPR007197">
    <property type="entry name" value="rSAM"/>
</dbReference>
<evidence type="ECO:0000259" key="8">
    <source>
        <dbReference type="Pfam" id="PF13186"/>
    </source>
</evidence>
<dbReference type="Gene3D" id="3.20.20.70">
    <property type="entry name" value="Aldolase class I"/>
    <property type="match status" value="1"/>
</dbReference>
<dbReference type="GO" id="GO:0051536">
    <property type="term" value="F:iron-sulfur cluster binding"/>
    <property type="evidence" value="ECO:0007669"/>
    <property type="project" value="UniProtKB-KW"/>
</dbReference>
<keyword evidence="5" id="KW-0408">Iron</keyword>
<evidence type="ECO:0000256" key="6">
    <source>
        <dbReference type="ARBA" id="ARBA00023014"/>
    </source>
</evidence>
<evidence type="ECO:0000259" key="7">
    <source>
        <dbReference type="Pfam" id="PF04055"/>
    </source>
</evidence>
<reference evidence="9 10" key="1">
    <citation type="submission" date="2020-10" db="EMBL/GenBank/DDBJ databases">
        <title>Connecting structure to function with the recovery of over 1000 high-quality activated sludge metagenome-assembled genomes encoding full-length rRNA genes using long-read sequencing.</title>
        <authorList>
            <person name="Singleton C.M."/>
            <person name="Petriglieri F."/>
            <person name="Kristensen J.M."/>
            <person name="Kirkegaard R.H."/>
            <person name="Michaelsen T.Y."/>
            <person name="Andersen M.H."/>
            <person name="Karst S.M."/>
            <person name="Dueholm M.S."/>
            <person name="Nielsen P.H."/>
            <person name="Albertsen M."/>
        </authorList>
    </citation>
    <scope>NUCLEOTIDE SEQUENCE [LARGE SCALE GENOMIC DNA]</scope>
    <source>
        <strain evidence="9">EsbW_18-Q3-R4-48_BATAC.285</strain>
    </source>
</reference>
<evidence type="ECO:0000313" key="10">
    <source>
        <dbReference type="Proteomes" id="UP000697998"/>
    </source>
</evidence>
<feature type="domain" description="4Fe4S-binding SPASM" evidence="8">
    <location>
        <begin position="429"/>
        <end position="493"/>
    </location>
</feature>
<dbReference type="SFLD" id="SFLDS00029">
    <property type="entry name" value="Radical_SAM"/>
    <property type="match status" value="1"/>
</dbReference>
<dbReference type="InterPro" id="IPR058240">
    <property type="entry name" value="rSAM_sf"/>
</dbReference>
<dbReference type="AlphaFoldDB" id="A0A935UH03"/>
<evidence type="ECO:0000256" key="4">
    <source>
        <dbReference type="ARBA" id="ARBA00022723"/>
    </source>
</evidence>
<dbReference type="GO" id="GO:0003824">
    <property type="term" value="F:catalytic activity"/>
    <property type="evidence" value="ECO:0007669"/>
    <property type="project" value="InterPro"/>
</dbReference>
<comment type="caution">
    <text evidence="9">The sequence shown here is derived from an EMBL/GenBank/DDBJ whole genome shotgun (WGS) entry which is preliminary data.</text>
</comment>
<dbReference type="Pfam" id="PF13186">
    <property type="entry name" value="SPASM"/>
    <property type="match status" value="1"/>
</dbReference>
<protein>
    <submittedName>
        <fullName evidence="9">Radical SAM protein</fullName>
    </submittedName>
</protein>
<dbReference type="InterPro" id="IPR034391">
    <property type="entry name" value="AdoMet-like_SPASM_containing"/>
</dbReference>
<feature type="domain" description="Radical SAM core" evidence="7">
    <location>
        <begin position="209"/>
        <end position="353"/>
    </location>
</feature>
<name>A0A935UH03_9PROT</name>
<dbReference type="SUPFAM" id="SSF102114">
    <property type="entry name" value="Radical SAM enzymes"/>
    <property type="match status" value="1"/>
</dbReference>
<evidence type="ECO:0000313" key="9">
    <source>
        <dbReference type="EMBL" id="MBK7674978.1"/>
    </source>
</evidence>
<comment type="cofactor">
    <cofactor evidence="1">
        <name>[4Fe-4S] cluster</name>
        <dbReference type="ChEBI" id="CHEBI:49883"/>
    </cofactor>
</comment>
<dbReference type="Pfam" id="PF04055">
    <property type="entry name" value="Radical_SAM"/>
    <property type="match status" value="1"/>
</dbReference>
<dbReference type="PANTHER" id="PTHR11228:SF7">
    <property type="entry name" value="PQQA PEPTIDE CYCLASE"/>
    <property type="match status" value="1"/>
</dbReference>
<dbReference type="GO" id="GO:0046872">
    <property type="term" value="F:metal ion binding"/>
    <property type="evidence" value="ECO:0007669"/>
    <property type="project" value="UniProtKB-KW"/>
</dbReference>
<dbReference type="SFLD" id="SFLDG01067">
    <property type="entry name" value="SPASM/twitch_domain_containing"/>
    <property type="match status" value="1"/>
</dbReference>
<evidence type="ECO:0000256" key="3">
    <source>
        <dbReference type="ARBA" id="ARBA00022691"/>
    </source>
</evidence>
<evidence type="ECO:0000256" key="1">
    <source>
        <dbReference type="ARBA" id="ARBA00001966"/>
    </source>
</evidence>
<keyword evidence="3" id="KW-0949">S-adenosyl-L-methionine</keyword>
<organism evidence="9 10">
    <name type="scientific">Candidatus Accumulibacter proximus</name>
    <dbReference type="NCBI Taxonomy" id="2954385"/>
    <lineage>
        <taxon>Bacteria</taxon>
        <taxon>Pseudomonadati</taxon>
        <taxon>Pseudomonadota</taxon>
        <taxon>Betaproteobacteria</taxon>
        <taxon>Candidatus Accumulibacter</taxon>
    </lineage>
</organism>
<keyword evidence="4" id="KW-0479">Metal-binding</keyword>
<dbReference type="EMBL" id="JADJMH010000006">
    <property type="protein sequence ID" value="MBK7674978.1"/>
    <property type="molecule type" value="Genomic_DNA"/>
</dbReference>
<evidence type="ECO:0000256" key="2">
    <source>
        <dbReference type="ARBA" id="ARBA00022485"/>
    </source>
</evidence>
<dbReference type="InterPro" id="IPR050377">
    <property type="entry name" value="Radical_SAM_PqqE_MftC-like"/>
</dbReference>
<dbReference type="CDD" id="cd01335">
    <property type="entry name" value="Radical_SAM"/>
    <property type="match status" value="1"/>
</dbReference>
<evidence type="ECO:0000256" key="5">
    <source>
        <dbReference type="ARBA" id="ARBA00023004"/>
    </source>
</evidence>
<dbReference type="SFLD" id="SFLDG01387">
    <property type="entry name" value="BtrN-like_SPASM_domain_contain"/>
    <property type="match status" value="1"/>
</dbReference>
<dbReference type="InterPro" id="IPR013785">
    <property type="entry name" value="Aldolase_TIM"/>
</dbReference>
<sequence length="529" mass="60214">MIKELFSKYLYRTRGMGRTQEALAIILVPEPQVKRPTTKNRIEALVEQLNQAGIDDINAVTSDALFLDLEVPVGVRKIGFSSLMNACNTRTVVVIRSDQYHASHEWISGLVAAAREECASQVHENHASPLMGNLRLSCAFSVISSGDVSRVLKEWERVGYFSTLDLNPIFESLGISHTVHKLNGNNVVSFYRQATRMDLPISFVVETNSSCNYHCLMCPYHGGRQKDKPTFIKPGTAAEMPLQVFKRVIDEIAALDRRYEEDAPVTVSPYRRGEFLLYPYWKEALTHIKSKQGLRAFFSSNGSLWSDEDVRFVLDCGLDQLQISIEGHDLRSHRKIRLNNEFEQVVSTIRRIMHEKQIRAQSVPLLQLAHTVNERNFGEVDGYVNHWISKVDALFLGPENYADDITYNKRYKAEFSPVKPRPITDRPPCQMIKDCIWIDAEGTVILCIGAKQEIIGNVHEMSLLDILSSKQRVDILAEHAAGNYANDVCTNCEQWYSAYGETKETDEYSLFLSPDTQYYRSKSVVETEW</sequence>
<proteinExistence type="predicted"/>
<keyword evidence="2" id="KW-0004">4Fe-4S</keyword>
<dbReference type="PANTHER" id="PTHR11228">
    <property type="entry name" value="RADICAL SAM DOMAIN PROTEIN"/>
    <property type="match status" value="1"/>
</dbReference>